<keyword evidence="1" id="KW-0378">Hydrolase</keyword>
<dbReference type="PROSITE" id="PS51194">
    <property type="entry name" value="HELICASE_CTER"/>
    <property type="match status" value="1"/>
</dbReference>
<dbReference type="InterPro" id="IPR001650">
    <property type="entry name" value="Helicase_C-like"/>
</dbReference>
<dbReference type="CDD" id="cd18012">
    <property type="entry name" value="DEXQc_arch_SWI2_SNF2"/>
    <property type="match status" value="1"/>
</dbReference>
<dbReference type="InterPro" id="IPR038718">
    <property type="entry name" value="SNF2-like_sf"/>
</dbReference>
<keyword evidence="5" id="KW-0067">ATP-binding</keyword>
<dbReference type="InterPro" id="IPR000330">
    <property type="entry name" value="SNF2_N"/>
</dbReference>
<dbReference type="GO" id="GO:0005524">
    <property type="term" value="F:ATP binding"/>
    <property type="evidence" value="ECO:0007669"/>
    <property type="project" value="InterPro"/>
</dbReference>
<organism evidence="5 6">
    <name type="scientific">Paenibacillus bovis</name>
    <dbReference type="NCBI Taxonomy" id="1616788"/>
    <lineage>
        <taxon>Bacteria</taxon>
        <taxon>Bacillati</taxon>
        <taxon>Bacillota</taxon>
        <taxon>Bacilli</taxon>
        <taxon>Bacillales</taxon>
        <taxon>Paenibacillaceae</taxon>
        <taxon>Paenibacillus</taxon>
    </lineage>
</organism>
<dbReference type="Proteomes" id="UP000078148">
    <property type="component" value="Chromosome"/>
</dbReference>
<dbReference type="EMBL" id="CP013023">
    <property type="protein sequence ID" value="ANF95440.1"/>
    <property type="molecule type" value="Genomic_DNA"/>
</dbReference>
<evidence type="ECO:0000256" key="1">
    <source>
        <dbReference type="ARBA" id="ARBA00022801"/>
    </source>
</evidence>
<feature type="domain" description="Helicase ATP-binding" evidence="3">
    <location>
        <begin position="587"/>
        <end position="746"/>
    </location>
</feature>
<dbReference type="Pfam" id="PF00176">
    <property type="entry name" value="SNF2-rel_dom"/>
    <property type="match status" value="1"/>
</dbReference>
<dbReference type="GO" id="GO:0004386">
    <property type="term" value="F:helicase activity"/>
    <property type="evidence" value="ECO:0007669"/>
    <property type="project" value="UniProtKB-KW"/>
</dbReference>
<keyword evidence="5" id="KW-0547">Nucleotide-binding</keyword>
<dbReference type="Pfam" id="PF00271">
    <property type="entry name" value="Helicase_C"/>
    <property type="match status" value="1"/>
</dbReference>
<feature type="compositionally biased region" description="Basic residues" evidence="2">
    <location>
        <begin position="429"/>
        <end position="438"/>
    </location>
</feature>
<dbReference type="RefSeq" id="WP_060532378.1">
    <property type="nucleotide sequence ID" value="NZ_CP013023.1"/>
</dbReference>
<dbReference type="SMART" id="SM00487">
    <property type="entry name" value="DEXDc"/>
    <property type="match status" value="1"/>
</dbReference>
<dbReference type="SUPFAM" id="SSF52540">
    <property type="entry name" value="P-loop containing nucleoside triphosphate hydrolases"/>
    <property type="match status" value="2"/>
</dbReference>
<dbReference type="SMART" id="SM00490">
    <property type="entry name" value="HELICc"/>
    <property type="match status" value="1"/>
</dbReference>
<feature type="compositionally biased region" description="Polar residues" evidence="2">
    <location>
        <begin position="441"/>
        <end position="453"/>
    </location>
</feature>
<dbReference type="PANTHER" id="PTHR10799">
    <property type="entry name" value="SNF2/RAD54 HELICASE FAMILY"/>
    <property type="match status" value="1"/>
</dbReference>
<gene>
    <name evidence="5" type="ORF">AR543_05050</name>
</gene>
<dbReference type="InterPro" id="IPR022138">
    <property type="entry name" value="DUF3670"/>
</dbReference>
<keyword evidence="5" id="KW-0347">Helicase</keyword>
<dbReference type="STRING" id="1616788.AR543_05050"/>
<dbReference type="OrthoDB" id="9760715at2"/>
<accession>A0A172ZE70</accession>
<dbReference type="CDD" id="cd18793">
    <property type="entry name" value="SF2_C_SNF"/>
    <property type="match status" value="1"/>
</dbReference>
<dbReference type="InterPro" id="IPR014001">
    <property type="entry name" value="Helicase_ATP-bd"/>
</dbReference>
<dbReference type="PROSITE" id="PS51192">
    <property type="entry name" value="HELICASE_ATP_BIND_1"/>
    <property type="match status" value="1"/>
</dbReference>
<dbReference type="FunFam" id="3.40.50.300:FF:000533">
    <property type="entry name" value="Helicase, Snf2 family"/>
    <property type="match status" value="1"/>
</dbReference>
<dbReference type="InterPro" id="IPR027417">
    <property type="entry name" value="P-loop_NTPase"/>
</dbReference>
<dbReference type="KEGG" id="pbv:AR543_05050"/>
<feature type="region of interest" description="Disordered" evidence="2">
    <location>
        <begin position="429"/>
        <end position="454"/>
    </location>
</feature>
<name>A0A172ZE70_9BACL</name>
<feature type="domain" description="Helicase C-terminal" evidence="4">
    <location>
        <begin position="874"/>
        <end position="1030"/>
    </location>
</feature>
<evidence type="ECO:0000313" key="5">
    <source>
        <dbReference type="EMBL" id="ANF95440.1"/>
    </source>
</evidence>
<dbReference type="InterPro" id="IPR049730">
    <property type="entry name" value="SNF2/RAD54-like_C"/>
</dbReference>
<dbReference type="AlphaFoldDB" id="A0A172ZE70"/>
<dbReference type="GO" id="GO:0016787">
    <property type="term" value="F:hydrolase activity"/>
    <property type="evidence" value="ECO:0007669"/>
    <property type="project" value="UniProtKB-KW"/>
</dbReference>
<evidence type="ECO:0000313" key="6">
    <source>
        <dbReference type="Proteomes" id="UP000078148"/>
    </source>
</evidence>
<dbReference type="Pfam" id="PF12419">
    <property type="entry name" value="DUF3670"/>
    <property type="match status" value="1"/>
</dbReference>
<dbReference type="Gene3D" id="3.40.50.10810">
    <property type="entry name" value="Tandem AAA-ATPase domain"/>
    <property type="match status" value="1"/>
</dbReference>
<evidence type="ECO:0000256" key="2">
    <source>
        <dbReference type="SAM" id="MobiDB-lite"/>
    </source>
</evidence>
<reference evidence="6" key="1">
    <citation type="submission" date="2015-10" db="EMBL/GenBank/DDBJ databases">
        <title>Genome of Paenibacillus bovis sp. nov.</title>
        <authorList>
            <person name="Wu Z."/>
            <person name="Gao C."/>
            <person name="Liu Z."/>
            <person name="Zheng H."/>
        </authorList>
    </citation>
    <scope>NUCLEOTIDE SEQUENCE [LARGE SCALE GENOMIC DNA]</scope>
    <source>
        <strain evidence="6">BD3526</strain>
    </source>
</reference>
<dbReference type="Gene3D" id="3.40.50.300">
    <property type="entry name" value="P-loop containing nucleotide triphosphate hydrolases"/>
    <property type="match status" value="1"/>
</dbReference>
<evidence type="ECO:0000259" key="3">
    <source>
        <dbReference type="PROSITE" id="PS51192"/>
    </source>
</evidence>
<reference evidence="5 6" key="2">
    <citation type="journal article" date="2016" name="Int. J. Syst. Evol. Microbiol.">
        <title>Paenibacillus bovis sp. nov., isolated from raw yak (Bos grunniens) milk.</title>
        <authorList>
            <person name="Gao C."/>
            <person name="Han J."/>
            <person name="Liu Z."/>
            <person name="Xu X."/>
            <person name="Hang F."/>
            <person name="Wu Z."/>
        </authorList>
    </citation>
    <scope>NUCLEOTIDE SEQUENCE [LARGE SCALE GENOMIC DNA]</scope>
    <source>
        <strain evidence="5 6">BD3526</strain>
    </source>
</reference>
<protein>
    <submittedName>
        <fullName evidence="5">DNA helicase</fullName>
    </submittedName>
</protein>
<sequence>MDQPLYGIWIGDVFFCFSGEMSEPKVDAWMKVMRRMELPAGRRPFVQSGLRLAELKSGPVNTASKETFSRRAGRNKRLPGRMVEGLALSAEQAYDLLLEWDEKLVARQGIQAGAEMRYWHIAAKFAEKLLREGKILPDSRVIAGTGRRSSQASLRGVWKPLLTGEDREMFARLAESIPMIGLSALSLFAAGEPAGISQARAEVLHSFLVAMIDAEVRRMFRDAGYGKFRAYQANYRRGSSPHAHLWWNTMFDATAELAVQGTAEDMAELEEEIRDHNGAEVPLPEAGVLEERIGELGLVVRLEPPLENRESKAAQMPSDMLPQWRMSFWATDESDPAVLLPAAMLWKQPETRMVVRGRTYEQVQQRLLMQLGRAAECSPIVSLFIRTASPVGGMMEAGDVYAFLKEDIPRLRKAGITVQIPSRWTREGKKRAGLKLKVKSPQPQENRSSSENTRLGMEQMVSFEPQAVLDGRTLTAAEMAEIVKNGVPIIPLDGGWIEVDLNEIKQVLRFIRRHEEGEISFNELMHIYAEEEDALWNGLHIFEIETNPMLTNLMEGSGWRDVEKRTVPEGLHGTLRPYQERGFQWLATMRDLGFGACLADDMGLGKTVQVITCMLDQPVTAPRLIVCPTSLLGNWQRELERFAPEMQLYIHHGSRRPRGEEFAAEARSHDIVLTTYHLAGRDGEDLRQIEWSSIILDEAQYIKNYRTKQAQSVMKLNAPHRIAMTGTPVENRLSELWSIFQFLNPGYLGTASSFRHNYNTGAGQEMESKLSTLRKLVSPFMLRRLKSDPDIRRDLPDKIELKSYCYMTVEQAGMYQSVVSDMLGRMSNTEGITRKGIVLSSLTKLKQICDHPYLLHNTGKGDTGKQERSGKMARLIELLDMIRDSGEAALVFTQYVEMGELLTARLSKHYGEEPFFLHGGVSKANRDEMISLFQQGEGPPLFVLSLKAGGVGLNLTRANHVIHYDRWWNPAVENQATDRVFRIGQQRNVQVHKLICQGTLEERIDELIESKKSLAEQVVGAGEQWLTEMSDEELKQLVSLQSAEWGADE</sequence>
<proteinExistence type="predicted"/>
<keyword evidence="6" id="KW-1185">Reference proteome</keyword>
<evidence type="ECO:0000259" key="4">
    <source>
        <dbReference type="PROSITE" id="PS51194"/>
    </source>
</evidence>